<dbReference type="PANTHER" id="PTHR46268:SF6">
    <property type="entry name" value="UNIVERSAL STRESS PROTEIN UP12"/>
    <property type="match status" value="1"/>
</dbReference>
<feature type="domain" description="UspA" evidence="2">
    <location>
        <begin position="21"/>
        <end position="158"/>
    </location>
</feature>
<name>R9H0N4_9SPHI</name>
<dbReference type="STRING" id="1150600.ADIARSV_1995"/>
<dbReference type="SUPFAM" id="SSF52402">
    <property type="entry name" value="Adenine nucleotide alpha hydrolases-like"/>
    <property type="match status" value="2"/>
</dbReference>
<dbReference type="Proteomes" id="UP000014174">
    <property type="component" value="Unassembled WGS sequence"/>
</dbReference>
<evidence type="ECO:0000259" key="2">
    <source>
        <dbReference type="Pfam" id="PF00582"/>
    </source>
</evidence>
<dbReference type="eggNOG" id="COG0589">
    <property type="taxonomic scope" value="Bacteria"/>
</dbReference>
<dbReference type="InterPro" id="IPR006015">
    <property type="entry name" value="Universal_stress_UspA"/>
</dbReference>
<dbReference type="Pfam" id="PF00582">
    <property type="entry name" value="Usp"/>
    <property type="match status" value="1"/>
</dbReference>
<dbReference type="PANTHER" id="PTHR46268">
    <property type="entry name" value="STRESS RESPONSE PROTEIN NHAX"/>
    <property type="match status" value="1"/>
</dbReference>
<reference evidence="3 4" key="1">
    <citation type="journal article" date="2013" name="Genome Announc.">
        <title>Draft Genome Sequence of Arcticibacter svalbardensis Strain MN12-7T, a Member of the Family Sphingobacteriaceae Isolated from an Arctic Soil Sample.</title>
        <authorList>
            <person name="Shivaji S."/>
            <person name="Ara S."/>
            <person name="Prasad S."/>
            <person name="Manasa B.P."/>
            <person name="Begum Z."/>
            <person name="Singh A."/>
            <person name="Kumar Pinnaka A."/>
        </authorList>
    </citation>
    <scope>NUCLEOTIDE SEQUENCE [LARGE SCALE GENOMIC DNA]</scope>
    <source>
        <strain evidence="3 4">MN12-7</strain>
    </source>
</reference>
<dbReference type="InterPro" id="IPR006016">
    <property type="entry name" value="UspA"/>
</dbReference>
<organism evidence="3 4">
    <name type="scientific">Arcticibacter svalbardensis MN12-7</name>
    <dbReference type="NCBI Taxonomy" id="1150600"/>
    <lineage>
        <taxon>Bacteria</taxon>
        <taxon>Pseudomonadati</taxon>
        <taxon>Bacteroidota</taxon>
        <taxon>Sphingobacteriia</taxon>
        <taxon>Sphingobacteriales</taxon>
        <taxon>Sphingobacteriaceae</taxon>
        <taxon>Arcticibacter</taxon>
    </lineage>
</organism>
<comment type="similarity">
    <text evidence="1">Belongs to the universal stress protein A family.</text>
</comment>
<accession>R9H0N4</accession>
<dbReference type="AlphaFoldDB" id="R9H0N4"/>
<evidence type="ECO:0000313" key="3">
    <source>
        <dbReference type="EMBL" id="EOR94779.1"/>
    </source>
</evidence>
<dbReference type="CDD" id="cd00293">
    <property type="entry name" value="USP-like"/>
    <property type="match status" value="1"/>
</dbReference>
<dbReference type="Gene3D" id="3.40.50.12370">
    <property type="match status" value="1"/>
</dbReference>
<evidence type="ECO:0000313" key="4">
    <source>
        <dbReference type="Proteomes" id="UP000014174"/>
    </source>
</evidence>
<evidence type="ECO:0000256" key="1">
    <source>
        <dbReference type="ARBA" id="ARBA00008791"/>
    </source>
</evidence>
<keyword evidence="4" id="KW-1185">Reference proteome</keyword>
<dbReference type="EMBL" id="AQPN01000077">
    <property type="protein sequence ID" value="EOR94779.1"/>
    <property type="molecule type" value="Genomic_DNA"/>
</dbReference>
<sequence>MSFFLQCNLPNFTSTKTPKIMKTIIVATDLSKDANNALEYAAALARCTNAKLVLYNSFVIPPHAANTLLPASEIEKIIASNKASLEYIALKTKCTYDVPVECISKLSEIQSELDRLVVEYDADLVVMGMRGETLDQRLFGNTTTSIIHHAKYPVLVVPIDAKFKGMSKILFACDDNCHSASKTLVKLKEIAAEMSAEVQVLHVQKLLKKADLVLVEELAGLHPHDESFSGLNHTYRDIDGCSIIEGIEKGIKEFNADLLVMVPQKHGLWDSLLHRSKTCAMASRSKVPLLSIPFGKN</sequence>
<comment type="caution">
    <text evidence="3">The sequence shown here is derived from an EMBL/GenBank/DDBJ whole genome shotgun (WGS) entry which is preliminary data.</text>
</comment>
<gene>
    <name evidence="3" type="ORF">ADIARSV_1995</name>
</gene>
<protein>
    <submittedName>
        <fullName evidence="3">UspA domain protein</fullName>
    </submittedName>
</protein>
<proteinExistence type="inferred from homology"/>
<dbReference type="PRINTS" id="PR01438">
    <property type="entry name" value="UNVRSLSTRESS"/>
</dbReference>